<evidence type="ECO:0000256" key="11">
    <source>
        <dbReference type="ARBA" id="ARBA00031758"/>
    </source>
</evidence>
<gene>
    <name evidence="14" type="ORF">CD039_10265</name>
</gene>
<evidence type="ECO:0000256" key="1">
    <source>
        <dbReference type="ARBA" id="ARBA00002607"/>
    </source>
</evidence>
<dbReference type="InterPro" id="IPR002347">
    <property type="entry name" value="SDR_fam"/>
</dbReference>
<dbReference type="PANTHER" id="PTHR42879">
    <property type="entry name" value="3-OXOACYL-(ACYL-CARRIER-PROTEIN) REDUCTASE"/>
    <property type="match status" value="1"/>
</dbReference>
<dbReference type="InterPro" id="IPR050259">
    <property type="entry name" value="SDR"/>
</dbReference>
<evidence type="ECO:0000256" key="4">
    <source>
        <dbReference type="ARBA" id="ARBA00012848"/>
    </source>
</evidence>
<evidence type="ECO:0000256" key="5">
    <source>
        <dbReference type="ARBA" id="ARBA00016110"/>
    </source>
</evidence>
<dbReference type="Proteomes" id="UP000242712">
    <property type="component" value="Unassembled WGS sequence"/>
</dbReference>
<evidence type="ECO:0000256" key="6">
    <source>
        <dbReference type="ARBA" id="ARBA00017650"/>
    </source>
</evidence>
<dbReference type="PRINTS" id="PR00081">
    <property type="entry name" value="GDHRDH"/>
</dbReference>
<dbReference type="GO" id="GO:0008206">
    <property type="term" value="P:bile acid metabolic process"/>
    <property type="evidence" value="ECO:0007669"/>
    <property type="project" value="UniProtKB-ARBA"/>
</dbReference>
<sequence>MFTDIEDKVVVITGAGSGLGADMAQAFGKSKAKVVLNVRSSNHDEVVKKSIQTIKDAGGEAIQVQGNVTKEEDMAHLVEETVKQFGTLDIFINNAGYEQPIPTHEMSLKDWQKVTDINLTGAFLGSQAAIKQFLSEDKKGVIINISSVHDTIPWPNYVSYAASKGGVKLMMETMSMEYAQHGIRINNISPGAIMTERTSEKFEDPETREETLKMIPAREIGEPHHISNTALFLASDLASYIHGTTIYVDGGMTNYPAFMGGKG</sequence>
<keyword evidence="7 14" id="KW-0560">Oxidoreductase</keyword>
<dbReference type="InterPro" id="IPR036291">
    <property type="entry name" value="NAD(P)-bd_dom_sf"/>
</dbReference>
<evidence type="ECO:0000313" key="15">
    <source>
        <dbReference type="Proteomes" id="UP000242712"/>
    </source>
</evidence>
<dbReference type="EMBL" id="PPPX01000016">
    <property type="protein sequence ID" value="POA08452.1"/>
    <property type="molecule type" value="Genomic_DNA"/>
</dbReference>
<comment type="function">
    <text evidence="1">Catalyzes the NADPH-dependent reduction of beta-ketoacyl-ACP substrates to beta-hydroxyacyl-ACP products, the first reductive step in the elongation cycle of fatty acid biosynthesis.</text>
</comment>
<dbReference type="FunFam" id="3.40.50.720:FF:000084">
    <property type="entry name" value="Short-chain dehydrogenase reductase"/>
    <property type="match status" value="1"/>
</dbReference>
<evidence type="ECO:0000256" key="3">
    <source>
        <dbReference type="ARBA" id="ARBA00006484"/>
    </source>
</evidence>
<dbReference type="PANTHER" id="PTHR42879:SF2">
    <property type="entry name" value="3-OXOACYL-[ACYL-CARRIER-PROTEIN] REDUCTASE FABG"/>
    <property type="match status" value="1"/>
</dbReference>
<name>A0A2K4FAR8_9STAP</name>
<evidence type="ECO:0000313" key="14">
    <source>
        <dbReference type="EMBL" id="POA08452.1"/>
    </source>
</evidence>
<dbReference type="RefSeq" id="WP_103372237.1">
    <property type="nucleotide sequence ID" value="NZ_CBCRVO010000002.1"/>
</dbReference>
<comment type="catalytic activity">
    <reaction evidence="13">
        <text>(S)-acetoin + NAD(+) = diacetyl + NADH + H(+)</text>
        <dbReference type="Rhea" id="RHEA:27286"/>
        <dbReference type="ChEBI" id="CHEBI:15378"/>
        <dbReference type="ChEBI" id="CHEBI:15687"/>
        <dbReference type="ChEBI" id="CHEBI:16583"/>
        <dbReference type="ChEBI" id="CHEBI:57540"/>
        <dbReference type="ChEBI" id="CHEBI:57945"/>
        <dbReference type="EC" id="1.1.1.304"/>
    </reaction>
</comment>
<evidence type="ECO:0000256" key="9">
    <source>
        <dbReference type="ARBA" id="ARBA00029899"/>
    </source>
</evidence>
<evidence type="ECO:0000256" key="2">
    <source>
        <dbReference type="ARBA" id="ARBA00003200"/>
    </source>
</evidence>
<evidence type="ECO:0000256" key="13">
    <source>
        <dbReference type="ARBA" id="ARBA00047315"/>
    </source>
</evidence>
<dbReference type="NCBIfam" id="NF005559">
    <property type="entry name" value="PRK07231.1"/>
    <property type="match status" value="1"/>
</dbReference>
<accession>A0A2K4FAR8</accession>
<comment type="similarity">
    <text evidence="3">Belongs to the short-chain dehydrogenases/reductases (SDR) family.</text>
</comment>
<dbReference type="PRINTS" id="PR00080">
    <property type="entry name" value="SDRFAMILY"/>
</dbReference>
<organism evidence="14 15">
    <name type="scientific">Staphylococcus argensis</name>
    <dbReference type="NCBI Taxonomy" id="1607738"/>
    <lineage>
        <taxon>Bacteria</taxon>
        <taxon>Bacillati</taxon>
        <taxon>Bacillota</taxon>
        <taxon>Bacilli</taxon>
        <taxon>Bacillales</taxon>
        <taxon>Staphylococcaceae</taxon>
        <taxon>Staphylococcus</taxon>
    </lineage>
</organism>
<proteinExistence type="inferred from homology"/>
<evidence type="ECO:0000256" key="12">
    <source>
        <dbReference type="ARBA" id="ARBA00032683"/>
    </source>
</evidence>
<reference evidence="14 15" key="1">
    <citation type="submission" date="2017-08" db="EMBL/GenBank/DDBJ databases">
        <title>Draft genome sequences of 64 type strains of genus Staph aureus.</title>
        <authorList>
            <person name="Cole K."/>
            <person name="Golubchik T."/>
            <person name="Russell J."/>
            <person name="Foster D."/>
            <person name="Llewelyn M."/>
            <person name="Wilson D."/>
            <person name="Crook D."/>
            <person name="Paul J."/>
        </authorList>
    </citation>
    <scope>NUCLEOTIDE SEQUENCE [LARGE SCALE GENOMIC DNA]</scope>
    <source>
        <strain evidence="14 15">DSM 29875</strain>
    </source>
</reference>
<dbReference type="InterPro" id="IPR020904">
    <property type="entry name" value="Sc_DH/Rdtase_CS"/>
</dbReference>
<dbReference type="Gene3D" id="3.40.50.720">
    <property type="entry name" value="NAD(P)-binding Rossmann-like Domain"/>
    <property type="match status" value="1"/>
</dbReference>
<dbReference type="EC" id="1.1.1.304" evidence="4"/>
<dbReference type="PROSITE" id="PS00061">
    <property type="entry name" value="ADH_SHORT"/>
    <property type="match status" value="1"/>
</dbReference>
<evidence type="ECO:0000256" key="8">
    <source>
        <dbReference type="ARBA" id="ARBA00029743"/>
    </source>
</evidence>
<dbReference type="Pfam" id="PF13561">
    <property type="entry name" value="adh_short_C2"/>
    <property type="match status" value="1"/>
</dbReference>
<dbReference type="GO" id="GO:0052588">
    <property type="term" value="F:diacetyl reductase ((S)-acetoin forming) (NAD+) activity"/>
    <property type="evidence" value="ECO:0007669"/>
    <property type="project" value="UniProtKB-EC"/>
</dbReference>
<dbReference type="GeneID" id="98298727"/>
<comment type="function">
    <text evidence="2">Catalyzes the irreversible reduction of 2,3-butanediol to (S)-acetoin in the presence of NADH.</text>
</comment>
<evidence type="ECO:0000256" key="10">
    <source>
        <dbReference type="ARBA" id="ARBA00029989"/>
    </source>
</evidence>
<evidence type="ECO:0000256" key="7">
    <source>
        <dbReference type="ARBA" id="ARBA00023002"/>
    </source>
</evidence>
<protein>
    <recommendedName>
        <fullName evidence="6">3-oxoacyl-[acyl-carrier-protein] reductase FabG</fullName>
        <ecNumber evidence="4">1.1.1.304</ecNumber>
    </recommendedName>
    <alternativeName>
        <fullName evidence="10">Acetoin(diacetyl) reductase</fullName>
    </alternativeName>
    <alternativeName>
        <fullName evidence="8 12">Beta-Ketoacyl-acyl carrier protein reductase</fullName>
    </alternativeName>
    <alternativeName>
        <fullName evidence="9">Beta-ketoacyl-ACP reductase</fullName>
    </alternativeName>
    <alternativeName>
        <fullName evidence="5">Diacetyl reductase [(S)-acetoin forming]</fullName>
    </alternativeName>
    <alternativeName>
        <fullName evidence="11">Meso-2,3-butanediol dehydrogenase</fullName>
    </alternativeName>
</protein>
<dbReference type="SUPFAM" id="SSF51735">
    <property type="entry name" value="NAD(P)-binding Rossmann-fold domains"/>
    <property type="match status" value="1"/>
</dbReference>
<dbReference type="AlphaFoldDB" id="A0A2K4FAR8"/>
<comment type="caution">
    <text evidence="14">The sequence shown here is derived from an EMBL/GenBank/DDBJ whole genome shotgun (WGS) entry which is preliminary data.</text>
</comment>
<keyword evidence="15" id="KW-1185">Reference proteome</keyword>
<dbReference type="OrthoDB" id="9803333at2"/>